<reference evidence="1 2" key="1">
    <citation type="submission" date="2020-05" db="EMBL/GenBank/DDBJ databases">
        <title>Mucilaginibacter mali sp. nov.</title>
        <authorList>
            <person name="Kim H.S."/>
            <person name="Lee K.C."/>
            <person name="Suh M.K."/>
            <person name="Kim J.-S."/>
            <person name="Han K.-I."/>
            <person name="Eom M.K."/>
            <person name="Shin Y.K."/>
            <person name="Lee J.-S."/>
        </authorList>
    </citation>
    <scope>NUCLEOTIDE SEQUENCE [LARGE SCALE GENOMIC DNA]</scope>
    <source>
        <strain evidence="1 2">G2-14</strain>
    </source>
</reference>
<name>A0A7D4QPA0_9SPHI</name>
<protein>
    <submittedName>
        <fullName evidence="1">Uncharacterized protein</fullName>
    </submittedName>
</protein>
<organism evidence="1 2">
    <name type="scientific">Mucilaginibacter mali</name>
    <dbReference type="NCBI Taxonomy" id="2740462"/>
    <lineage>
        <taxon>Bacteria</taxon>
        <taxon>Pseudomonadati</taxon>
        <taxon>Bacteroidota</taxon>
        <taxon>Sphingobacteriia</taxon>
        <taxon>Sphingobacteriales</taxon>
        <taxon>Sphingobacteriaceae</taxon>
        <taxon>Mucilaginibacter</taxon>
    </lineage>
</organism>
<accession>A0A7D4QPA0</accession>
<dbReference type="KEGG" id="mmab:HQ865_01190"/>
<dbReference type="AlphaFoldDB" id="A0A7D4QPA0"/>
<dbReference type="Proteomes" id="UP000505355">
    <property type="component" value="Chromosome"/>
</dbReference>
<keyword evidence="2" id="KW-1185">Reference proteome</keyword>
<sequence length="133" mass="14822">MGKIILAAIAGYIAWAIYLSNKNKMLTLPLVKQPDVEPLTPGQFADAMYQYLVKEKGFKVMLHPTHIAIRDRLFSHILAADDNQVKQMAASWNSKYAASGSLVKVVRDTPADPFDKDHTKTSVILRLNGLNIK</sequence>
<evidence type="ECO:0000313" key="1">
    <source>
        <dbReference type="EMBL" id="QKJ28429.1"/>
    </source>
</evidence>
<gene>
    <name evidence="1" type="ORF">HQ865_01190</name>
</gene>
<proteinExistence type="predicted"/>
<dbReference type="EMBL" id="CP054139">
    <property type="protein sequence ID" value="QKJ28429.1"/>
    <property type="molecule type" value="Genomic_DNA"/>
</dbReference>
<dbReference type="RefSeq" id="WP_173413131.1">
    <property type="nucleotide sequence ID" value="NZ_CP054139.1"/>
</dbReference>
<evidence type="ECO:0000313" key="2">
    <source>
        <dbReference type="Proteomes" id="UP000505355"/>
    </source>
</evidence>